<proteinExistence type="predicted"/>
<feature type="transmembrane region" description="Helical" evidence="1">
    <location>
        <begin position="24"/>
        <end position="53"/>
    </location>
</feature>
<keyword evidence="1" id="KW-0472">Membrane</keyword>
<feature type="transmembrane region" description="Helical" evidence="1">
    <location>
        <begin position="73"/>
        <end position="93"/>
    </location>
</feature>
<feature type="transmembrane region" description="Helical" evidence="1">
    <location>
        <begin position="131"/>
        <end position="150"/>
    </location>
</feature>
<accession>A0A7S3LMP9</accession>
<dbReference type="AlphaFoldDB" id="A0A7S3LMP9"/>
<protein>
    <submittedName>
        <fullName evidence="2">Uncharacterized protein</fullName>
    </submittedName>
</protein>
<keyword evidence="1" id="KW-1133">Transmembrane helix</keyword>
<evidence type="ECO:0000256" key="1">
    <source>
        <dbReference type="SAM" id="Phobius"/>
    </source>
</evidence>
<feature type="transmembrane region" description="Helical" evidence="1">
    <location>
        <begin position="100"/>
        <end position="119"/>
    </location>
</feature>
<name>A0A7S3LMP9_9STRA</name>
<reference evidence="2" key="1">
    <citation type="submission" date="2021-01" db="EMBL/GenBank/DDBJ databases">
        <authorList>
            <person name="Corre E."/>
            <person name="Pelletier E."/>
            <person name="Niang G."/>
            <person name="Scheremetjew M."/>
            <person name="Finn R."/>
            <person name="Kale V."/>
            <person name="Holt S."/>
            <person name="Cochrane G."/>
            <person name="Meng A."/>
            <person name="Brown T."/>
            <person name="Cohen L."/>
        </authorList>
    </citation>
    <scope>NUCLEOTIDE SEQUENCE</scope>
    <source>
        <strain evidence="2">GSBS06</strain>
    </source>
</reference>
<evidence type="ECO:0000313" key="2">
    <source>
        <dbReference type="EMBL" id="CAE0436200.1"/>
    </source>
</evidence>
<keyword evidence="1" id="KW-0812">Transmembrane</keyword>
<dbReference type="EMBL" id="HBIN01008701">
    <property type="protein sequence ID" value="CAE0436200.1"/>
    <property type="molecule type" value="Transcribed_RNA"/>
</dbReference>
<organism evidence="2">
    <name type="scientific">Aplanochytrium stocchinoi</name>
    <dbReference type="NCBI Taxonomy" id="215587"/>
    <lineage>
        <taxon>Eukaryota</taxon>
        <taxon>Sar</taxon>
        <taxon>Stramenopiles</taxon>
        <taxon>Bigyra</taxon>
        <taxon>Labyrinthulomycetes</taxon>
        <taxon>Thraustochytrida</taxon>
        <taxon>Thraustochytriidae</taxon>
        <taxon>Aplanochytrium</taxon>
    </lineage>
</organism>
<sequence>MERTKKLRTFILTNYGEFLRSERYLFLAFTVYEGMLVNLPAAGAFLFAPSFTARELAPRYRDDPIFDHPAIKILLRLFGATEILVAGMFVSILNKGNAKTFLKTVLVGDIVHYFAYIYFTLNHFKFSPGILAHFFTMKSVILTKVLYLMAN</sequence>
<gene>
    <name evidence="2" type="ORF">ASTO00021_LOCUS6466</name>
</gene>